<name>A0A8I1GEJ6_9HYPH</name>
<sequence length="129" mass="13810">MTTLTVNITGKPERGVEGARRKAASQFDKAFQAARVAPGSPVTIIDGKQVDGAVLRADVMSHYQRLFGSDDEGTGQENAKRALNRACGPKGAYRKGSDAAGGEWVWRVTNADVPPPGFPHPIRLPQLLN</sequence>
<reference evidence="1 2" key="1">
    <citation type="submission" date="2020-12" db="EMBL/GenBank/DDBJ databases">
        <title>Revised draft genomes of Rhodomicrobium vannielii ATCC 17100 and Rhodomicrobium udaipurense JA643.</title>
        <authorList>
            <person name="Conners E.M."/>
            <person name="Davenport E.J."/>
            <person name="Bose A."/>
        </authorList>
    </citation>
    <scope>NUCLEOTIDE SEQUENCE [LARGE SCALE GENOMIC DNA]</scope>
    <source>
        <strain evidence="1 2">JA643</strain>
    </source>
</reference>
<organism evidence="1 2">
    <name type="scientific">Rhodomicrobium udaipurense</name>
    <dbReference type="NCBI Taxonomy" id="1202716"/>
    <lineage>
        <taxon>Bacteria</taxon>
        <taxon>Pseudomonadati</taxon>
        <taxon>Pseudomonadota</taxon>
        <taxon>Alphaproteobacteria</taxon>
        <taxon>Hyphomicrobiales</taxon>
        <taxon>Hyphomicrobiaceae</taxon>
        <taxon>Rhodomicrobium</taxon>
    </lineage>
</organism>
<dbReference type="AlphaFoldDB" id="A0A8I1GEJ6"/>
<proteinExistence type="predicted"/>
<dbReference type="Proteomes" id="UP000623250">
    <property type="component" value="Unassembled WGS sequence"/>
</dbReference>
<keyword evidence="2" id="KW-1185">Reference proteome</keyword>
<evidence type="ECO:0000313" key="2">
    <source>
        <dbReference type="Proteomes" id="UP000623250"/>
    </source>
</evidence>
<accession>A0A8I1GEJ6</accession>
<protein>
    <submittedName>
        <fullName evidence="1">Uncharacterized protein</fullName>
    </submittedName>
</protein>
<comment type="caution">
    <text evidence="1">The sequence shown here is derived from an EMBL/GenBank/DDBJ whole genome shotgun (WGS) entry which is preliminary data.</text>
</comment>
<dbReference type="EMBL" id="JAEMUK010000004">
    <property type="protein sequence ID" value="MBJ7542341.1"/>
    <property type="molecule type" value="Genomic_DNA"/>
</dbReference>
<evidence type="ECO:0000313" key="1">
    <source>
        <dbReference type="EMBL" id="MBJ7542341.1"/>
    </source>
</evidence>
<gene>
    <name evidence="1" type="ORF">JDN41_02080</name>
</gene>
<dbReference type="RefSeq" id="WP_037240628.1">
    <property type="nucleotide sequence ID" value="NZ_JAEMUK010000004.1"/>
</dbReference>